<dbReference type="Pfam" id="PF14310">
    <property type="entry name" value="Fn3-like"/>
    <property type="match status" value="1"/>
</dbReference>
<gene>
    <name evidence="9" type="ORF">ACFQJ9_00180</name>
    <name evidence="10" type="ORF">ACFQJ9_04025</name>
</gene>
<name>A0ABD5YY20_9EURY</name>
<keyword evidence="11" id="KW-1185">Reference proteome</keyword>
<dbReference type="GO" id="GO:0008422">
    <property type="term" value="F:beta-glucosidase activity"/>
    <property type="evidence" value="ECO:0007669"/>
    <property type="project" value="UniProtKB-EC"/>
</dbReference>
<accession>A0ABD5YY20</accession>
<dbReference type="EMBL" id="JBHTAR010000001">
    <property type="protein sequence ID" value="MFC7197937.1"/>
    <property type="molecule type" value="Genomic_DNA"/>
</dbReference>
<dbReference type="SMART" id="SM01217">
    <property type="entry name" value="Fn3_like"/>
    <property type="match status" value="1"/>
</dbReference>
<dbReference type="InterPro" id="IPR051915">
    <property type="entry name" value="Cellulose_Degrad_GH3"/>
</dbReference>
<dbReference type="AlphaFoldDB" id="A0ABD5YY20"/>
<reference evidence="9" key="1">
    <citation type="journal article" date="2014" name="Int. J. Syst. Evol. Microbiol.">
        <title>Complete genome sequence of Corynebacterium casei LMG S-19264T (=DSM 44701T), isolated from a smear-ripened cheese.</title>
        <authorList>
            <consortium name="US DOE Joint Genome Institute (JGI-PGF)"/>
            <person name="Walter F."/>
            <person name="Albersmeier A."/>
            <person name="Kalinowski J."/>
            <person name="Ruckert C."/>
        </authorList>
    </citation>
    <scope>NUCLEOTIDE SEQUENCE [LARGE SCALE GENOMIC DNA]</scope>
    <source>
        <strain evidence="9">NBRC 114356</strain>
    </source>
</reference>
<evidence type="ECO:0000259" key="8">
    <source>
        <dbReference type="SMART" id="SM01217"/>
    </source>
</evidence>
<evidence type="ECO:0000256" key="2">
    <source>
        <dbReference type="ARBA" id="ARBA00005336"/>
    </source>
</evidence>
<evidence type="ECO:0000313" key="9">
    <source>
        <dbReference type="EMBL" id="MFC7197937.1"/>
    </source>
</evidence>
<feature type="domain" description="Fibronectin type III-like" evidence="8">
    <location>
        <begin position="690"/>
        <end position="763"/>
    </location>
</feature>
<dbReference type="Gene3D" id="3.20.20.300">
    <property type="entry name" value="Glycoside hydrolase, family 3, N-terminal domain"/>
    <property type="match status" value="1"/>
</dbReference>
<dbReference type="InterPro" id="IPR001764">
    <property type="entry name" value="Glyco_hydro_3_N"/>
</dbReference>
<evidence type="ECO:0000256" key="7">
    <source>
        <dbReference type="SAM" id="MobiDB-lite"/>
    </source>
</evidence>
<dbReference type="EC" id="3.2.1.21" evidence="3"/>
<protein>
    <recommendedName>
        <fullName evidence="3">beta-glucosidase</fullName>
        <ecNumber evidence="3">3.2.1.21</ecNumber>
    </recommendedName>
</protein>
<keyword evidence="6" id="KW-0326">Glycosidase</keyword>
<dbReference type="InterPro" id="IPR036962">
    <property type="entry name" value="Glyco_hydro_3_N_sf"/>
</dbReference>
<dbReference type="RefSeq" id="WP_279528558.1">
    <property type="nucleotide sequence ID" value="NZ_CP122312.1"/>
</dbReference>
<evidence type="ECO:0000256" key="5">
    <source>
        <dbReference type="ARBA" id="ARBA00022801"/>
    </source>
</evidence>
<dbReference type="InterPro" id="IPR026891">
    <property type="entry name" value="Fn3-like"/>
</dbReference>
<reference evidence="9" key="3">
    <citation type="submission" date="2024-09" db="EMBL/GenBank/DDBJ databases">
        <authorList>
            <person name="Sun Q."/>
        </authorList>
    </citation>
    <scope>NUCLEOTIDE SEQUENCE</scope>
    <source>
        <strain evidence="9">NBRC 114356</strain>
    </source>
</reference>
<evidence type="ECO:0000256" key="3">
    <source>
        <dbReference type="ARBA" id="ARBA00012744"/>
    </source>
</evidence>
<dbReference type="InterPro" id="IPR036881">
    <property type="entry name" value="Glyco_hydro_3_C_sf"/>
</dbReference>
<dbReference type="PROSITE" id="PS51318">
    <property type="entry name" value="TAT"/>
    <property type="match status" value="1"/>
</dbReference>
<dbReference type="PANTHER" id="PTHR30620:SF16">
    <property type="entry name" value="LYSOSOMAL BETA GLUCOSIDASE"/>
    <property type="match status" value="1"/>
</dbReference>
<dbReference type="Pfam" id="PF00933">
    <property type="entry name" value="Glyco_hydro_3"/>
    <property type="match status" value="1"/>
</dbReference>
<reference evidence="11" key="2">
    <citation type="journal article" date="2019" name="Int. J. Syst. Evol. Microbiol.">
        <title>The Global Catalogue of Microorganisms (GCM) 10K type strain sequencing project: providing services to taxonomists for standard genome sequencing and annotation.</title>
        <authorList>
            <consortium name="The Broad Institute Genomics Platform"/>
            <consortium name="The Broad Institute Genome Sequencing Center for Infectious Disease"/>
            <person name="Wu L."/>
            <person name="Ma J."/>
        </authorList>
    </citation>
    <scope>NUCLEOTIDE SEQUENCE [LARGE SCALE GENOMIC DNA]</scope>
    <source>
        <strain evidence="11">XZGYJ-43</strain>
    </source>
</reference>
<sequence>MSKNTNTSGNEDIGTSRRTFLKATGATASVAAGTELSTEVAEAAEGKHSVDRLLEKLSIEQKAGQLTQKNVGSLDPKEVGDLFSEHEVGSILVGGANPPTFDPKTLVQRINALQKYNIENSEHGIPFVFGIDAVHGNATVDGSTVFPHNLGLGATRNPGLAKAAAEVTGTSVEAIGAHWTFSPTTDLQRDPRWGRFYEGFSEDPHLTGTFSRAKVEGYEGSGDTTQVAATVKHFGGYSIPHNGNDRSAGRTSMRDLRTNVLPPYEQGLDADPETVMVNSGSVNGVPAHASTWLLTTILRERWGYDGLVVSDWKDFKRMVEMHDYAPDLRTATKLGIEAGVDMYMNPDDTGEFISIVVDLVESGDLSEDRVDEAVRRILQLKKDLGLFEDPYVDEEKVKNAVGAGRDVALTAAEQSMTLLKNDGDALPLSKSDDVLVTGPFVEKLAGLRAQMGGWTLGWQGIMNHDARPWATTVLEGLQTDIASGTVMSEPTGYTFQPWQDSDKYTFDNRDGVTSAAESADAVVVTIGEGPHSEGFGDRDELALPDAQREVVDAVAEATSDDTPVVGVELAGSPRGGQQTFEKLDALLMAYQPGSAAGTAVARTLFGDNNPSGKLPFVWPRSVGQVTNHYNAYAPAKGNDPLYEFGHGLSYTDFEYANVRVTPKTVPDVSKNPSVTVQVEVTNTGDRPGDHVVEAYNTQSYGSVLHPNRRLMGTERVSLDAGETGTVRIDAPLKTLEVVPGEIPAMDGKRVEAGDYEVSVGEQTDTFTVKDTGAVGRGDPIPTGSDGGRTRGRGRAAADELGALFSLLSR</sequence>
<evidence type="ECO:0000256" key="1">
    <source>
        <dbReference type="ARBA" id="ARBA00000448"/>
    </source>
</evidence>
<evidence type="ECO:0000256" key="4">
    <source>
        <dbReference type="ARBA" id="ARBA00022729"/>
    </source>
</evidence>
<dbReference type="SUPFAM" id="SSF51445">
    <property type="entry name" value="(Trans)glycosidases"/>
    <property type="match status" value="1"/>
</dbReference>
<dbReference type="Gene3D" id="3.40.50.1700">
    <property type="entry name" value="Glycoside hydrolase family 3 C-terminal domain"/>
    <property type="match status" value="1"/>
</dbReference>
<comment type="caution">
    <text evidence="9">The sequence shown here is derived from an EMBL/GenBank/DDBJ whole genome shotgun (WGS) entry which is preliminary data.</text>
</comment>
<dbReference type="InterPro" id="IPR002772">
    <property type="entry name" value="Glyco_hydro_3_C"/>
</dbReference>
<dbReference type="EMBL" id="JBHTAR010000011">
    <property type="protein sequence ID" value="MFC7198597.1"/>
    <property type="molecule type" value="Genomic_DNA"/>
</dbReference>
<organism evidence="9 11">
    <name type="scientific">Halospeciosus flavus</name>
    <dbReference type="NCBI Taxonomy" id="3032283"/>
    <lineage>
        <taxon>Archaea</taxon>
        <taxon>Methanobacteriati</taxon>
        <taxon>Methanobacteriota</taxon>
        <taxon>Stenosarchaea group</taxon>
        <taxon>Halobacteria</taxon>
        <taxon>Halobacteriales</taxon>
        <taxon>Halobacteriaceae</taxon>
        <taxon>Halospeciosus</taxon>
    </lineage>
</organism>
<keyword evidence="4" id="KW-0732">Signal</keyword>
<feature type="region of interest" description="Disordered" evidence="7">
    <location>
        <begin position="769"/>
        <end position="793"/>
    </location>
</feature>
<dbReference type="PANTHER" id="PTHR30620">
    <property type="entry name" value="PERIPLASMIC BETA-GLUCOSIDASE-RELATED"/>
    <property type="match status" value="1"/>
</dbReference>
<dbReference type="Pfam" id="PF01915">
    <property type="entry name" value="Glyco_hydro_3_C"/>
    <property type="match status" value="1"/>
</dbReference>
<dbReference type="InterPro" id="IPR017853">
    <property type="entry name" value="GH"/>
</dbReference>
<dbReference type="PRINTS" id="PR00133">
    <property type="entry name" value="GLHYDRLASE3"/>
</dbReference>
<evidence type="ECO:0000313" key="11">
    <source>
        <dbReference type="Proteomes" id="UP001596447"/>
    </source>
</evidence>
<comment type="similarity">
    <text evidence="2">Belongs to the glycosyl hydrolase 3 family.</text>
</comment>
<dbReference type="Proteomes" id="UP001596447">
    <property type="component" value="Unassembled WGS sequence"/>
</dbReference>
<keyword evidence="5 9" id="KW-0378">Hydrolase</keyword>
<proteinExistence type="inferred from homology"/>
<dbReference type="InterPro" id="IPR006311">
    <property type="entry name" value="TAT_signal"/>
</dbReference>
<dbReference type="Gene3D" id="2.60.40.10">
    <property type="entry name" value="Immunoglobulins"/>
    <property type="match status" value="1"/>
</dbReference>
<dbReference type="SUPFAM" id="SSF52279">
    <property type="entry name" value="Beta-D-glucan exohydrolase, C-terminal domain"/>
    <property type="match status" value="1"/>
</dbReference>
<evidence type="ECO:0000256" key="6">
    <source>
        <dbReference type="ARBA" id="ARBA00023295"/>
    </source>
</evidence>
<evidence type="ECO:0000313" key="10">
    <source>
        <dbReference type="EMBL" id="MFC7198597.1"/>
    </source>
</evidence>
<dbReference type="InterPro" id="IPR013783">
    <property type="entry name" value="Ig-like_fold"/>
</dbReference>
<comment type="catalytic activity">
    <reaction evidence="1">
        <text>Hydrolysis of terminal, non-reducing beta-D-glucosyl residues with release of beta-D-glucose.</text>
        <dbReference type="EC" id="3.2.1.21"/>
    </reaction>
</comment>